<organism evidence="4 5">
    <name type="scientific">Litoribacillus peritrichatus</name>
    <dbReference type="NCBI Taxonomy" id="718191"/>
    <lineage>
        <taxon>Bacteria</taxon>
        <taxon>Pseudomonadati</taxon>
        <taxon>Pseudomonadota</taxon>
        <taxon>Gammaproteobacteria</taxon>
        <taxon>Oceanospirillales</taxon>
        <taxon>Oceanospirillaceae</taxon>
        <taxon>Litoribacillus</taxon>
    </lineage>
</organism>
<evidence type="ECO:0000313" key="5">
    <source>
        <dbReference type="Proteomes" id="UP001501565"/>
    </source>
</evidence>
<name>A0ABP7N561_9GAMM</name>
<gene>
    <name evidence="4" type="ORF">GCM10022277_36400</name>
</gene>
<keyword evidence="2" id="KW-0732">Signal</keyword>
<evidence type="ECO:0000259" key="3">
    <source>
        <dbReference type="Pfam" id="PF00497"/>
    </source>
</evidence>
<protein>
    <recommendedName>
        <fullName evidence="3">Solute-binding protein family 3/N-terminal domain-containing protein</fullName>
    </recommendedName>
</protein>
<sequence length="193" mass="22068">MSSQGYDTELTIMPWARAVRSVKDGECDALADAFYTKDRTQWARFSAPYGEVNTVFFKRTDREIPSLLMQDLKDYRIGIIRGAAASPAFDSDTSLNKHQVRDIKQGLTMLYADRLDLLVAEDIPALYQIQQLSLQYPNIDNEIQAIEPFLANNERHLAISKQSENGLTILRDFNRGLIQLIKSGKYKKLLDEY</sequence>
<dbReference type="SUPFAM" id="SSF53850">
    <property type="entry name" value="Periplasmic binding protein-like II"/>
    <property type="match status" value="1"/>
</dbReference>
<accession>A0ABP7N561</accession>
<dbReference type="InterPro" id="IPR001638">
    <property type="entry name" value="Solute-binding_3/MltF_N"/>
</dbReference>
<proteinExistence type="inferred from homology"/>
<dbReference type="PANTHER" id="PTHR35936:SF25">
    <property type="entry name" value="ABC TRANSPORTER SUBSTRATE-BINDING PROTEIN"/>
    <property type="match status" value="1"/>
</dbReference>
<dbReference type="PANTHER" id="PTHR35936">
    <property type="entry name" value="MEMBRANE-BOUND LYTIC MUREIN TRANSGLYCOSYLASE F"/>
    <property type="match status" value="1"/>
</dbReference>
<dbReference type="Gene3D" id="3.40.190.10">
    <property type="entry name" value="Periplasmic binding protein-like II"/>
    <property type="match status" value="2"/>
</dbReference>
<feature type="domain" description="Solute-binding protein family 3/N-terminal" evidence="3">
    <location>
        <begin position="5"/>
        <end position="193"/>
    </location>
</feature>
<evidence type="ECO:0000256" key="2">
    <source>
        <dbReference type="ARBA" id="ARBA00022729"/>
    </source>
</evidence>
<comment type="similarity">
    <text evidence="1">Belongs to the bacterial solute-binding protein 3 family.</text>
</comment>
<dbReference type="Pfam" id="PF00497">
    <property type="entry name" value="SBP_bac_3"/>
    <property type="match status" value="1"/>
</dbReference>
<keyword evidence="5" id="KW-1185">Reference proteome</keyword>
<reference evidence="5" key="1">
    <citation type="journal article" date="2019" name="Int. J. Syst. Evol. Microbiol.">
        <title>The Global Catalogue of Microorganisms (GCM) 10K type strain sequencing project: providing services to taxonomists for standard genome sequencing and annotation.</title>
        <authorList>
            <consortium name="The Broad Institute Genomics Platform"/>
            <consortium name="The Broad Institute Genome Sequencing Center for Infectious Disease"/>
            <person name="Wu L."/>
            <person name="Ma J."/>
        </authorList>
    </citation>
    <scope>NUCLEOTIDE SEQUENCE [LARGE SCALE GENOMIC DNA]</scope>
    <source>
        <strain evidence="5">JCM 17551</strain>
    </source>
</reference>
<dbReference type="EMBL" id="BAABBN010000012">
    <property type="protein sequence ID" value="GAA3936740.1"/>
    <property type="molecule type" value="Genomic_DNA"/>
</dbReference>
<comment type="caution">
    <text evidence="4">The sequence shown here is derived from an EMBL/GenBank/DDBJ whole genome shotgun (WGS) entry which is preliminary data.</text>
</comment>
<evidence type="ECO:0000256" key="1">
    <source>
        <dbReference type="ARBA" id="ARBA00010333"/>
    </source>
</evidence>
<evidence type="ECO:0000313" key="4">
    <source>
        <dbReference type="EMBL" id="GAA3936740.1"/>
    </source>
</evidence>
<dbReference type="Proteomes" id="UP001501565">
    <property type="component" value="Unassembled WGS sequence"/>
</dbReference>